<dbReference type="PANTHER" id="PTHR13943">
    <property type="entry name" value="HRAS-LIKE SUPPRESSOR - RELATED"/>
    <property type="match status" value="1"/>
</dbReference>
<organism evidence="6 7">
    <name type="scientific">Labeo rohita</name>
    <name type="common">Indian major carp</name>
    <name type="synonym">Cyprinus rohita</name>
    <dbReference type="NCBI Taxonomy" id="84645"/>
    <lineage>
        <taxon>Eukaryota</taxon>
        <taxon>Metazoa</taxon>
        <taxon>Chordata</taxon>
        <taxon>Craniata</taxon>
        <taxon>Vertebrata</taxon>
        <taxon>Euteleostomi</taxon>
        <taxon>Actinopterygii</taxon>
        <taxon>Neopterygii</taxon>
        <taxon>Teleostei</taxon>
        <taxon>Ostariophysi</taxon>
        <taxon>Cypriniformes</taxon>
        <taxon>Cyprinidae</taxon>
        <taxon>Labeoninae</taxon>
        <taxon>Labeonini</taxon>
        <taxon>Labeo</taxon>
    </lineage>
</organism>
<dbReference type="InterPro" id="IPR051496">
    <property type="entry name" value="H-rev107_PLA/AT"/>
</dbReference>
<keyword evidence="2" id="KW-0808">Transferase</keyword>
<keyword evidence="7" id="KW-1185">Reference proteome</keyword>
<name>A0ABQ8M3B2_LABRO</name>
<dbReference type="PANTHER" id="PTHR13943:SF31">
    <property type="entry name" value="PHOSPHOLIPASE A AND ACYLTRANSFERASE 3"/>
    <property type="match status" value="1"/>
</dbReference>
<dbReference type="PROSITE" id="PS51934">
    <property type="entry name" value="LRAT"/>
    <property type="match status" value="1"/>
</dbReference>
<dbReference type="Proteomes" id="UP000830375">
    <property type="component" value="Unassembled WGS sequence"/>
</dbReference>
<evidence type="ECO:0000256" key="3">
    <source>
        <dbReference type="ARBA" id="ARBA00022801"/>
    </source>
</evidence>
<evidence type="ECO:0000256" key="4">
    <source>
        <dbReference type="ARBA" id="ARBA00023098"/>
    </source>
</evidence>
<dbReference type="InterPro" id="IPR007053">
    <property type="entry name" value="LRAT_dom"/>
</dbReference>
<dbReference type="Pfam" id="PF04970">
    <property type="entry name" value="LRAT"/>
    <property type="match status" value="1"/>
</dbReference>
<proteinExistence type="inferred from homology"/>
<accession>A0ABQ8M3B2</accession>
<keyword evidence="3" id="KW-0378">Hydrolase</keyword>
<comment type="similarity">
    <text evidence="1">Belongs to the H-rev107 family.</text>
</comment>
<comment type="caution">
    <text evidence="6">The sequence shown here is derived from an EMBL/GenBank/DDBJ whole genome shotgun (WGS) entry which is preliminary data.</text>
</comment>
<evidence type="ECO:0000256" key="2">
    <source>
        <dbReference type="ARBA" id="ARBA00022679"/>
    </source>
</evidence>
<evidence type="ECO:0000256" key="1">
    <source>
        <dbReference type="ARBA" id="ARBA00007824"/>
    </source>
</evidence>
<keyword evidence="6" id="KW-0012">Acyltransferase</keyword>
<dbReference type="EMBL" id="JACTAM010000014">
    <property type="protein sequence ID" value="KAI2657164.1"/>
    <property type="molecule type" value="Genomic_DNA"/>
</dbReference>
<reference evidence="6 7" key="1">
    <citation type="submission" date="2022-01" db="EMBL/GenBank/DDBJ databases">
        <title>A high-quality chromosome-level genome assembly of rohu carp, Labeo rohita.</title>
        <authorList>
            <person name="Arick M.A. II"/>
            <person name="Hsu C.-Y."/>
            <person name="Magbanua Z."/>
            <person name="Pechanova O."/>
            <person name="Grover C."/>
            <person name="Miller E."/>
            <person name="Thrash A."/>
            <person name="Ezzel L."/>
            <person name="Alam S."/>
            <person name="Benzie J."/>
            <person name="Hamilton M."/>
            <person name="Karsi A."/>
            <person name="Lawrence M.L."/>
            <person name="Peterson D.G."/>
        </authorList>
    </citation>
    <scope>NUCLEOTIDE SEQUENCE [LARGE SCALE GENOMIC DNA]</scope>
    <source>
        <strain evidence="7">BAU-BD-2019</strain>
        <tissue evidence="6">Blood</tissue>
    </source>
</reference>
<sequence length="173" mass="19284">MGNLDLGGPSTKKPKEGDLIEILRGLYQHWAMYVGKGYVIHLAPPSEHAHAGAGSMMSVLQGRATVKKEKLCVVVGDNKYRINNTLDEKYEPRSVKEILEDAHSLLNKEIPYSVFTRNCEHFVIELRYGKPESRQVRDALMAVDAVAGVWTAISAAYAIVKCLDLKDKEEQAE</sequence>
<evidence type="ECO:0000259" key="5">
    <source>
        <dbReference type="PROSITE" id="PS51934"/>
    </source>
</evidence>
<dbReference type="Gene3D" id="3.90.1720.10">
    <property type="entry name" value="endopeptidase domain like (from Nostoc punctiforme)"/>
    <property type="match status" value="1"/>
</dbReference>
<dbReference type="GO" id="GO:0016746">
    <property type="term" value="F:acyltransferase activity"/>
    <property type="evidence" value="ECO:0007669"/>
    <property type="project" value="UniProtKB-KW"/>
</dbReference>
<gene>
    <name evidence="6" type="ORF">H4Q32_021258</name>
</gene>
<evidence type="ECO:0000313" key="7">
    <source>
        <dbReference type="Proteomes" id="UP000830375"/>
    </source>
</evidence>
<evidence type="ECO:0000313" key="6">
    <source>
        <dbReference type="EMBL" id="KAI2657164.1"/>
    </source>
</evidence>
<feature type="domain" description="LRAT" evidence="5">
    <location>
        <begin position="19"/>
        <end position="135"/>
    </location>
</feature>
<protein>
    <submittedName>
        <fullName evidence="6">Phospholipase A and acyltransferase 3</fullName>
    </submittedName>
</protein>
<keyword evidence="4" id="KW-0443">Lipid metabolism</keyword>